<dbReference type="EMBL" id="JADCNM010000004">
    <property type="protein sequence ID" value="KAG0486803.1"/>
    <property type="molecule type" value="Genomic_DNA"/>
</dbReference>
<dbReference type="Gene3D" id="3.10.10.10">
    <property type="entry name" value="HIV Type 1 Reverse Transcriptase, subunit A, domain 1"/>
    <property type="match status" value="1"/>
</dbReference>
<name>A0A835V6V7_VANPL</name>
<proteinExistence type="predicted"/>
<evidence type="ECO:0000313" key="3">
    <source>
        <dbReference type="Proteomes" id="UP000639772"/>
    </source>
</evidence>
<dbReference type="OrthoDB" id="415724at2759"/>
<dbReference type="Gene3D" id="3.30.70.270">
    <property type="match status" value="1"/>
</dbReference>
<protein>
    <recommendedName>
        <fullName evidence="1">Reverse transcriptase domain-containing protein</fullName>
    </recommendedName>
</protein>
<dbReference type="InterPro" id="IPR043128">
    <property type="entry name" value="Rev_trsase/Diguanyl_cyclase"/>
</dbReference>
<dbReference type="PANTHER" id="PTHR24559:SF444">
    <property type="entry name" value="REVERSE TRANSCRIPTASE DOMAIN-CONTAINING PROTEIN"/>
    <property type="match status" value="1"/>
</dbReference>
<dbReference type="Pfam" id="PF00078">
    <property type="entry name" value="RVT_1"/>
    <property type="match status" value="1"/>
</dbReference>
<gene>
    <name evidence="2" type="ORF">HPP92_008898</name>
</gene>
<dbReference type="Proteomes" id="UP000639772">
    <property type="component" value="Unassembled WGS sequence"/>
</dbReference>
<evidence type="ECO:0000259" key="1">
    <source>
        <dbReference type="Pfam" id="PF00078"/>
    </source>
</evidence>
<dbReference type="AlphaFoldDB" id="A0A835V6V7"/>
<dbReference type="SUPFAM" id="SSF56672">
    <property type="entry name" value="DNA/RNA polymerases"/>
    <property type="match status" value="1"/>
</dbReference>
<comment type="caution">
    <text evidence="2">The sequence shown here is derived from an EMBL/GenBank/DDBJ whole genome shotgun (WGS) entry which is preliminary data.</text>
</comment>
<reference evidence="2 3" key="1">
    <citation type="journal article" date="2020" name="Nat. Food">
        <title>A phased Vanilla planifolia genome enables genetic improvement of flavour and production.</title>
        <authorList>
            <person name="Hasing T."/>
            <person name="Tang H."/>
            <person name="Brym M."/>
            <person name="Khazi F."/>
            <person name="Huang T."/>
            <person name="Chambers A.H."/>
        </authorList>
    </citation>
    <scope>NUCLEOTIDE SEQUENCE [LARGE SCALE GENOMIC DNA]</scope>
    <source>
        <tissue evidence="2">Leaf</tissue>
    </source>
</reference>
<organism evidence="2 3">
    <name type="scientific">Vanilla planifolia</name>
    <name type="common">Vanilla</name>
    <dbReference type="NCBI Taxonomy" id="51239"/>
    <lineage>
        <taxon>Eukaryota</taxon>
        <taxon>Viridiplantae</taxon>
        <taxon>Streptophyta</taxon>
        <taxon>Embryophyta</taxon>
        <taxon>Tracheophyta</taxon>
        <taxon>Spermatophyta</taxon>
        <taxon>Magnoliopsida</taxon>
        <taxon>Liliopsida</taxon>
        <taxon>Asparagales</taxon>
        <taxon>Orchidaceae</taxon>
        <taxon>Vanilloideae</taxon>
        <taxon>Vanilleae</taxon>
        <taxon>Vanilla</taxon>
    </lineage>
</organism>
<evidence type="ECO:0000313" key="2">
    <source>
        <dbReference type="EMBL" id="KAG0486803.1"/>
    </source>
</evidence>
<dbReference type="InterPro" id="IPR043502">
    <property type="entry name" value="DNA/RNA_pol_sf"/>
</dbReference>
<dbReference type="PANTHER" id="PTHR24559">
    <property type="entry name" value="TRANSPOSON TY3-I GAG-POL POLYPROTEIN"/>
    <property type="match status" value="1"/>
</dbReference>
<sequence>MWIFKKLYLKLVCYRVRINKWDTNTTFRTQKGLYKYLLMPFILRNALTSFMLLLNDHLQSYIDDFIMVYLDDILIYSYNFGKQKEHCALDILQWHQLNLNSKKYAFRISTLLYVRFEVGTEEIKSQKLKLKSLRIGSDL</sequence>
<accession>A0A835V6V7</accession>
<dbReference type="InterPro" id="IPR000477">
    <property type="entry name" value="RT_dom"/>
</dbReference>
<feature type="domain" description="Reverse transcriptase" evidence="1">
    <location>
        <begin position="25"/>
        <end position="107"/>
    </location>
</feature>
<dbReference type="InterPro" id="IPR053134">
    <property type="entry name" value="RNA-dir_DNA_polymerase"/>
</dbReference>